<dbReference type="InterPro" id="IPR036047">
    <property type="entry name" value="F-box-like_dom_sf"/>
</dbReference>
<accession>A0A9N9WPR9</accession>
<dbReference type="AlphaFoldDB" id="A0A9N9WPR9"/>
<evidence type="ECO:0000259" key="1">
    <source>
        <dbReference type="PROSITE" id="PS50181"/>
    </source>
</evidence>
<organism evidence="2 3">
    <name type="scientific">Chironomus riparius</name>
    <dbReference type="NCBI Taxonomy" id="315576"/>
    <lineage>
        <taxon>Eukaryota</taxon>
        <taxon>Metazoa</taxon>
        <taxon>Ecdysozoa</taxon>
        <taxon>Arthropoda</taxon>
        <taxon>Hexapoda</taxon>
        <taxon>Insecta</taxon>
        <taxon>Pterygota</taxon>
        <taxon>Neoptera</taxon>
        <taxon>Endopterygota</taxon>
        <taxon>Diptera</taxon>
        <taxon>Nematocera</taxon>
        <taxon>Chironomoidea</taxon>
        <taxon>Chironomidae</taxon>
        <taxon>Chironominae</taxon>
        <taxon>Chironomus</taxon>
    </lineage>
</organism>
<dbReference type="SMART" id="SM00256">
    <property type="entry name" value="FBOX"/>
    <property type="match status" value="1"/>
</dbReference>
<dbReference type="Gene3D" id="3.40.1000.30">
    <property type="match status" value="1"/>
</dbReference>
<keyword evidence="3" id="KW-1185">Reference proteome</keyword>
<evidence type="ECO:0000313" key="3">
    <source>
        <dbReference type="Proteomes" id="UP001153620"/>
    </source>
</evidence>
<reference evidence="2" key="1">
    <citation type="submission" date="2022-01" db="EMBL/GenBank/DDBJ databases">
        <authorList>
            <person name="King R."/>
        </authorList>
    </citation>
    <scope>NUCLEOTIDE SEQUENCE</scope>
</reference>
<dbReference type="Proteomes" id="UP001153620">
    <property type="component" value="Chromosome 1"/>
</dbReference>
<feature type="domain" description="F-box" evidence="1">
    <location>
        <begin position="218"/>
        <end position="267"/>
    </location>
</feature>
<dbReference type="InterPro" id="IPR001810">
    <property type="entry name" value="F-box_dom"/>
</dbReference>
<proteinExistence type="predicted"/>
<dbReference type="OrthoDB" id="101791at2759"/>
<gene>
    <name evidence="2" type="ORF">CHIRRI_LOCUS2402</name>
</gene>
<reference evidence="2" key="2">
    <citation type="submission" date="2022-10" db="EMBL/GenBank/DDBJ databases">
        <authorList>
            <consortium name="ENA_rothamsted_submissions"/>
            <consortium name="culmorum"/>
            <person name="King R."/>
        </authorList>
    </citation>
    <scope>NUCLEOTIDE SEQUENCE</scope>
</reference>
<name>A0A9N9WPR9_9DIPT</name>
<evidence type="ECO:0000313" key="2">
    <source>
        <dbReference type="EMBL" id="CAG9799435.1"/>
    </source>
</evidence>
<dbReference type="EMBL" id="OU895877">
    <property type="protein sequence ID" value="CAG9799435.1"/>
    <property type="molecule type" value="Genomic_DNA"/>
</dbReference>
<dbReference type="Pfam" id="PF12937">
    <property type="entry name" value="F-box-like"/>
    <property type="match status" value="1"/>
</dbReference>
<dbReference type="SUPFAM" id="SSF81383">
    <property type="entry name" value="F-box domain"/>
    <property type="match status" value="1"/>
</dbReference>
<dbReference type="PROSITE" id="PS50181">
    <property type="entry name" value="FBOX"/>
    <property type="match status" value="1"/>
</dbReference>
<protein>
    <recommendedName>
        <fullName evidence="1">F-box domain-containing protein</fullName>
    </recommendedName>
</protein>
<sequence length="267" mass="31085">MGTSQQQIDTKDKDIEVTQKFIQKELENQHDKIITLDLATLDKIPDQLYNILRVASTQNYTQFTLLNCIVLYSAYESSLIGDWCQIDLSNYTLSWCSAFNQRILEHCTFPKDICINNNLLQLTFKFTLEQSRKIVLNSLESGDFALLSIYELKDLDKTHFVQSKSITLPISRYVPFKKLCDHVPNSFRNLKELSVLLKENLFIPIRNQMYDDCAVLSCPWLNGLPDCVLVKILKYLNKKDLHSLKCTCRKQYDLCKAFASNKKRKFE</sequence>